<keyword evidence="2" id="KW-0732">Signal</keyword>
<protein>
    <recommendedName>
        <fullName evidence="3">Peptidase S74 domain-containing protein</fullName>
    </recommendedName>
</protein>
<feature type="coiled-coil region" evidence="1">
    <location>
        <begin position="366"/>
        <end position="414"/>
    </location>
</feature>
<dbReference type="EMBL" id="DSVI01000025">
    <property type="protein sequence ID" value="HGT49053.1"/>
    <property type="molecule type" value="Genomic_DNA"/>
</dbReference>
<feature type="signal peptide" evidence="2">
    <location>
        <begin position="1"/>
        <end position="20"/>
    </location>
</feature>
<dbReference type="InterPro" id="IPR030392">
    <property type="entry name" value="S74_ICA"/>
</dbReference>
<dbReference type="Gene3D" id="1.10.10.10">
    <property type="entry name" value="Winged helix-like DNA-binding domain superfamily/Winged helix DNA-binding domain"/>
    <property type="match status" value="1"/>
</dbReference>
<dbReference type="PROSITE" id="PS51688">
    <property type="entry name" value="ICA"/>
    <property type="match status" value="1"/>
</dbReference>
<feature type="chain" id="PRO_5032327210" description="Peptidase S74 domain-containing protein" evidence="2">
    <location>
        <begin position="21"/>
        <end position="430"/>
    </location>
</feature>
<dbReference type="Pfam" id="PF13884">
    <property type="entry name" value="Peptidase_S74"/>
    <property type="match status" value="1"/>
</dbReference>
<dbReference type="AlphaFoldDB" id="A0A832G865"/>
<reference evidence="4" key="1">
    <citation type="journal article" date="2020" name="mSystems">
        <title>Genome- and Community-Level Interaction Insights into Carbon Utilization and Element Cycling Functions of Hydrothermarchaeota in Hydrothermal Sediment.</title>
        <authorList>
            <person name="Zhou Z."/>
            <person name="Liu Y."/>
            <person name="Xu W."/>
            <person name="Pan J."/>
            <person name="Luo Z.H."/>
            <person name="Li M."/>
        </authorList>
    </citation>
    <scope>NUCLEOTIDE SEQUENCE [LARGE SCALE GENOMIC DNA]</scope>
    <source>
        <strain evidence="4">SpSt-500</strain>
    </source>
</reference>
<proteinExistence type="predicted"/>
<dbReference type="SUPFAM" id="SSF101967">
    <property type="entry name" value="Adhesin YadA, collagen-binding domain"/>
    <property type="match status" value="1"/>
</dbReference>
<sequence>MRTLKFIIALFMGITVNHFAQTGSINNTLGTGGSFNVKDGSNNFFRIDQSTGNSFFFKNIELGNVGNSTANIGVITKNGNRFLHNFAPNGSEENNLFIGLNAGNFTMGGGQYTWSSSYNIGIGSSSLGALTTGTSNTAIGCRSLFSNNDGSNNTAIGYGSLYNNIDGSFNVAVGNYTIFSYGGSRNTAVGYQALYNGAGYSNTAVGCSTLFSSYSGDWNTAVGENALISCQGDNNTAIGYNAGSLITTGYNNICIGSYAEVPSNTSANQVRIGNTLISYAGIQVAWTITSDRRWKENIQPTNLGLQFISKLNPVSYVRKNDEKQKVEYGLIAQELEVVLKEEGVENAGMLTITDEGYYELRYNDLIAPMIKAIKELKDENERLKSELENLTALKKQLAEIMQLKEELVQQIRAQNPYSTKENSILSALEN</sequence>
<organism evidence="4">
    <name type="scientific">Ignavibacterium album</name>
    <dbReference type="NCBI Taxonomy" id="591197"/>
    <lineage>
        <taxon>Bacteria</taxon>
        <taxon>Pseudomonadati</taxon>
        <taxon>Ignavibacteriota</taxon>
        <taxon>Ignavibacteria</taxon>
        <taxon>Ignavibacteriales</taxon>
        <taxon>Ignavibacteriaceae</taxon>
        <taxon>Ignavibacterium</taxon>
    </lineage>
</organism>
<evidence type="ECO:0000259" key="3">
    <source>
        <dbReference type="PROSITE" id="PS51688"/>
    </source>
</evidence>
<feature type="domain" description="Peptidase S74" evidence="3">
    <location>
        <begin position="290"/>
        <end position="387"/>
    </location>
</feature>
<gene>
    <name evidence="4" type="ORF">ENS56_13535</name>
</gene>
<evidence type="ECO:0000256" key="1">
    <source>
        <dbReference type="SAM" id="Coils"/>
    </source>
</evidence>
<dbReference type="InterPro" id="IPR036388">
    <property type="entry name" value="WH-like_DNA-bd_sf"/>
</dbReference>
<name>A0A832G865_9BACT</name>
<evidence type="ECO:0000256" key="2">
    <source>
        <dbReference type="SAM" id="SignalP"/>
    </source>
</evidence>
<keyword evidence="1" id="KW-0175">Coiled coil</keyword>
<dbReference type="InterPro" id="IPR011049">
    <property type="entry name" value="Serralysin-like_metalloprot_C"/>
</dbReference>
<dbReference type="Gene3D" id="2.150.10.10">
    <property type="entry name" value="Serralysin-like metalloprotease, C-terminal"/>
    <property type="match status" value="1"/>
</dbReference>
<evidence type="ECO:0000313" key="4">
    <source>
        <dbReference type="EMBL" id="HGT49053.1"/>
    </source>
</evidence>
<comment type="caution">
    <text evidence="4">The sequence shown here is derived from an EMBL/GenBank/DDBJ whole genome shotgun (WGS) entry which is preliminary data.</text>
</comment>
<accession>A0A832G865</accession>